<dbReference type="PROSITE" id="PS50977">
    <property type="entry name" value="HTH_TETR_2"/>
    <property type="match status" value="1"/>
</dbReference>
<dbReference type="InterPro" id="IPR050109">
    <property type="entry name" value="HTH-type_TetR-like_transc_reg"/>
</dbReference>
<keyword evidence="3" id="KW-0804">Transcription</keyword>
<keyword evidence="1" id="KW-0805">Transcription regulation</keyword>
<feature type="DNA-binding region" description="H-T-H motif" evidence="4">
    <location>
        <begin position="30"/>
        <end position="49"/>
    </location>
</feature>
<sequence>MDTRGDSDMRARLLEAAAALLAEQGPNALSTRRIAAAAETSTMAVYTQFGSIDALVRAVVDEGFQRLADAFAACPNSLDPVADIARIGLAYVANARRNPNLYQVMFSTASLGRFRPVTPQELQTGRRDTFDVVTAACTRAVAAERFRPADGVVLSTQWWIVLHGYCMLELAHYIGAHAGVPKILSPMLSNLFVGLGDEPGRAASSIVAAGLSTPVST</sequence>
<dbReference type="PANTHER" id="PTHR30055:SF209">
    <property type="entry name" value="POSSIBLE TRANSCRIPTIONAL REGULATORY PROTEIN (PROBABLY TETR-FAMILY)"/>
    <property type="match status" value="1"/>
</dbReference>
<proteinExistence type="predicted"/>
<dbReference type="Pfam" id="PF13305">
    <property type="entry name" value="TetR_C_33"/>
    <property type="match status" value="1"/>
</dbReference>
<keyword evidence="7" id="KW-1185">Reference proteome</keyword>
<name>A0ABX8S7S8_9ACTN</name>
<dbReference type="Proteomes" id="UP000887023">
    <property type="component" value="Chromosome"/>
</dbReference>
<dbReference type="InterPro" id="IPR001647">
    <property type="entry name" value="HTH_TetR"/>
</dbReference>
<dbReference type="EMBL" id="CP079105">
    <property type="protein sequence ID" value="QXQ13883.1"/>
    <property type="molecule type" value="Genomic_DNA"/>
</dbReference>
<organism evidence="6 7">
    <name type="scientific">Skermania pinensis</name>
    <dbReference type="NCBI Taxonomy" id="39122"/>
    <lineage>
        <taxon>Bacteria</taxon>
        <taxon>Bacillati</taxon>
        <taxon>Actinomycetota</taxon>
        <taxon>Actinomycetes</taxon>
        <taxon>Mycobacteriales</taxon>
        <taxon>Gordoniaceae</taxon>
        <taxon>Skermania</taxon>
    </lineage>
</organism>
<evidence type="ECO:0000313" key="7">
    <source>
        <dbReference type="Proteomes" id="UP000887023"/>
    </source>
</evidence>
<protein>
    <submittedName>
        <fullName evidence="6">TetR/AcrR family transcriptional regulator</fullName>
    </submittedName>
</protein>
<evidence type="ECO:0000256" key="2">
    <source>
        <dbReference type="ARBA" id="ARBA00023125"/>
    </source>
</evidence>
<evidence type="ECO:0000313" key="6">
    <source>
        <dbReference type="EMBL" id="QXQ13883.1"/>
    </source>
</evidence>
<evidence type="ECO:0000256" key="4">
    <source>
        <dbReference type="PROSITE-ProRule" id="PRU00335"/>
    </source>
</evidence>
<dbReference type="InterPro" id="IPR025996">
    <property type="entry name" value="MT1864/Rv1816-like_C"/>
</dbReference>
<evidence type="ECO:0000256" key="1">
    <source>
        <dbReference type="ARBA" id="ARBA00023015"/>
    </source>
</evidence>
<dbReference type="Pfam" id="PF00440">
    <property type="entry name" value="TetR_N"/>
    <property type="match status" value="1"/>
</dbReference>
<keyword evidence="2 4" id="KW-0238">DNA-binding</keyword>
<dbReference type="RefSeq" id="WP_218821007.1">
    <property type="nucleotide sequence ID" value="NZ_CP079105.1"/>
</dbReference>
<reference evidence="6" key="1">
    <citation type="submission" date="2021-07" db="EMBL/GenBank/DDBJ databases">
        <title>Candidatus Kaistella beijingensis sp. nov. isolated from a municipal wastewater treatment plant is involved in sludge foaming.</title>
        <authorList>
            <person name="Song Y."/>
            <person name="Liu S.-J."/>
        </authorList>
    </citation>
    <scope>NUCLEOTIDE SEQUENCE</scope>
    <source>
        <strain evidence="6">DSM 43998</strain>
    </source>
</reference>
<evidence type="ECO:0000256" key="3">
    <source>
        <dbReference type="ARBA" id="ARBA00023163"/>
    </source>
</evidence>
<dbReference type="PANTHER" id="PTHR30055">
    <property type="entry name" value="HTH-TYPE TRANSCRIPTIONAL REGULATOR RUTR"/>
    <property type="match status" value="1"/>
</dbReference>
<evidence type="ECO:0000259" key="5">
    <source>
        <dbReference type="PROSITE" id="PS50977"/>
    </source>
</evidence>
<gene>
    <name evidence="6" type="ORF">KV203_19290</name>
</gene>
<feature type="domain" description="HTH tetR-type" evidence="5">
    <location>
        <begin position="7"/>
        <end position="67"/>
    </location>
</feature>
<accession>A0ABX8S7S8</accession>